<feature type="region of interest" description="Disordered" evidence="1">
    <location>
        <begin position="1"/>
        <end position="30"/>
    </location>
</feature>
<dbReference type="Proteomes" id="UP000324222">
    <property type="component" value="Unassembled WGS sequence"/>
</dbReference>
<reference evidence="2 3" key="1">
    <citation type="submission" date="2019-05" db="EMBL/GenBank/DDBJ databases">
        <title>Another draft genome of Portunus trituberculatus and its Hox gene families provides insights of decapod evolution.</title>
        <authorList>
            <person name="Jeong J.-H."/>
            <person name="Song I."/>
            <person name="Kim S."/>
            <person name="Choi T."/>
            <person name="Kim D."/>
            <person name="Ryu S."/>
            <person name="Kim W."/>
        </authorList>
    </citation>
    <scope>NUCLEOTIDE SEQUENCE [LARGE SCALE GENOMIC DNA]</scope>
    <source>
        <tissue evidence="2">Muscle</tissue>
    </source>
</reference>
<dbReference type="EMBL" id="VSRR010041088">
    <property type="protein sequence ID" value="MPC75421.1"/>
    <property type="molecule type" value="Genomic_DNA"/>
</dbReference>
<keyword evidence="3" id="KW-1185">Reference proteome</keyword>
<name>A0A5B7HR18_PORTR</name>
<feature type="compositionally biased region" description="Pro residues" evidence="1">
    <location>
        <begin position="1"/>
        <end position="21"/>
    </location>
</feature>
<comment type="caution">
    <text evidence="2">The sequence shown here is derived from an EMBL/GenBank/DDBJ whole genome shotgun (WGS) entry which is preliminary data.</text>
</comment>
<evidence type="ECO:0000313" key="2">
    <source>
        <dbReference type="EMBL" id="MPC75421.1"/>
    </source>
</evidence>
<gene>
    <name evidence="2" type="ORF">E2C01_069808</name>
</gene>
<protein>
    <submittedName>
        <fullName evidence="2">Uncharacterized protein</fullName>
    </submittedName>
</protein>
<evidence type="ECO:0000313" key="3">
    <source>
        <dbReference type="Proteomes" id="UP000324222"/>
    </source>
</evidence>
<proteinExistence type="predicted"/>
<dbReference type="AlphaFoldDB" id="A0A5B7HR18"/>
<organism evidence="2 3">
    <name type="scientific">Portunus trituberculatus</name>
    <name type="common">Swimming crab</name>
    <name type="synonym">Neptunus trituberculatus</name>
    <dbReference type="NCBI Taxonomy" id="210409"/>
    <lineage>
        <taxon>Eukaryota</taxon>
        <taxon>Metazoa</taxon>
        <taxon>Ecdysozoa</taxon>
        <taxon>Arthropoda</taxon>
        <taxon>Crustacea</taxon>
        <taxon>Multicrustacea</taxon>
        <taxon>Malacostraca</taxon>
        <taxon>Eumalacostraca</taxon>
        <taxon>Eucarida</taxon>
        <taxon>Decapoda</taxon>
        <taxon>Pleocyemata</taxon>
        <taxon>Brachyura</taxon>
        <taxon>Eubrachyura</taxon>
        <taxon>Portunoidea</taxon>
        <taxon>Portunidae</taxon>
        <taxon>Portuninae</taxon>
        <taxon>Portunus</taxon>
    </lineage>
</organism>
<evidence type="ECO:0000256" key="1">
    <source>
        <dbReference type="SAM" id="MobiDB-lite"/>
    </source>
</evidence>
<sequence>MYTPRPDPPHLLPGGAAPPPAGDGRTLGATSVGGEELLVAPTVVRAGREGVPSSVGVEAGVTAAAVLLRAAS</sequence>
<accession>A0A5B7HR18</accession>